<keyword evidence="9 13" id="KW-1133">Transmembrane helix</keyword>
<dbReference type="GO" id="GO:0005886">
    <property type="term" value="C:plasma membrane"/>
    <property type="evidence" value="ECO:0007669"/>
    <property type="project" value="UniProtKB-SubCell"/>
</dbReference>
<dbReference type="InterPro" id="IPR004513">
    <property type="entry name" value="FtsX"/>
</dbReference>
<evidence type="ECO:0000259" key="14">
    <source>
        <dbReference type="Pfam" id="PF02687"/>
    </source>
</evidence>
<evidence type="ECO:0000313" key="16">
    <source>
        <dbReference type="EMBL" id="MBB5017393.1"/>
    </source>
</evidence>
<dbReference type="InterPro" id="IPR047590">
    <property type="entry name" value="FtsX_proteobact-type"/>
</dbReference>
<dbReference type="NCBIfam" id="TIGR00439">
    <property type="entry name" value="FtsX_Gneg"/>
    <property type="match status" value="1"/>
</dbReference>
<feature type="transmembrane region" description="Helical" evidence="13">
    <location>
        <begin position="268"/>
        <end position="289"/>
    </location>
</feature>
<protein>
    <recommendedName>
        <fullName evidence="4 12">Cell division protein FtsX</fullName>
    </recommendedName>
</protein>
<feature type="transmembrane region" description="Helical" evidence="13">
    <location>
        <begin position="219"/>
        <end position="242"/>
    </location>
</feature>
<dbReference type="PANTHER" id="PTHR47755:SF1">
    <property type="entry name" value="CELL DIVISION PROTEIN FTSX"/>
    <property type="match status" value="1"/>
</dbReference>
<comment type="similarity">
    <text evidence="2 12">Belongs to the ABC-4 integral membrane protein family. FtsX subfamily.</text>
</comment>
<dbReference type="GO" id="GO:0032153">
    <property type="term" value="C:cell division site"/>
    <property type="evidence" value="ECO:0007669"/>
    <property type="project" value="TreeGrafter"/>
</dbReference>
<keyword evidence="8 13" id="KW-0812">Transmembrane</keyword>
<feature type="transmembrane region" description="Helical" evidence="13">
    <location>
        <begin position="21"/>
        <end position="46"/>
    </location>
</feature>
<evidence type="ECO:0000256" key="3">
    <source>
        <dbReference type="ARBA" id="ARBA00011160"/>
    </source>
</evidence>
<evidence type="ECO:0000256" key="9">
    <source>
        <dbReference type="ARBA" id="ARBA00022989"/>
    </source>
</evidence>
<dbReference type="Gene3D" id="3.30.70.3040">
    <property type="match status" value="1"/>
</dbReference>
<evidence type="ECO:0000256" key="6">
    <source>
        <dbReference type="ARBA" id="ARBA00022519"/>
    </source>
</evidence>
<comment type="function">
    <text evidence="12">Part of the ABC transporter FtsEX involved in cellular division.</text>
</comment>
<reference evidence="16 17" key="1">
    <citation type="submission" date="2020-08" db="EMBL/GenBank/DDBJ databases">
        <title>Genomic Encyclopedia of Type Strains, Phase IV (KMG-IV): sequencing the most valuable type-strain genomes for metagenomic binning, comparative biology and taxonomic classification.</title>
        <authorList>
            <person name="Goeker M."/>
        </authorList>
    </citation>
    <scope>NUCLEOTIDE SEQUENCE [LARGE SCALE GENOMIC DNA]</scope>
    <source>
        <strain evidence="16 17">DSM 27165</strain>
    </source>
</reference>
<dbReference type="GO" id="GO:0051301">
    <property type="term" value="P:cell division"/>
    <property type="evidence" value="ECO:0007669"/>
    <property type="project" value="UniProtKB-KW"/>
</dbReference>
<evidence type="ECO:0000256" key="12">
    <source>
        <dbReference type="PIRNR" id="PIRNR003097"/>
    </source>
</evidence>
<dbReference type="Pfam" id="PF18075">
    <property type="entry name" value="FtsX_ECD"/>
    <property type="match status" value="1"/>
</dbReference>
<keyword evidence="7 12" id="KW-0132">Cell division</keyword>
<dbReference type="AlphaFoldDB" id="A0A840MMG3"/>
<dbReference type="EMBL" id="JACHHY010000003">
    <property type="protein sequence ID" value="MBB5017393.1"/>
    <property type="molecule type" value="Genomic_DNA"/>
</dbReference>
<evidence type="ECO:0000256" key="11">
    <source>
        <dbReference type="ARBA" id="ARBA00023306"/>
    </source>
</evidence>
<evidence type="ECO:0000256" key="1">
    <source>
        <dbReference type="ARBA" id="ARBA00004429"/>
    </source>
</evidence>
<dbReference type="PANTHER" id="PTHR47755">
    <property type="entry name" value="CELL DIVISION PROTEIN FTSX"/>
    <property type="match status" value="1"/>
</dbReference>
<name>A0A840MMG3_9PROT</name>
<dbReference type="Proteomes" id="UP000575898">
    <property type="component" value="Unassembled WGS sequence"/>
</dbReference>
<gene>
    <name evidence="16" type="ORF">HNQ59_000657</name>
</gene>
<feature type="transmembrane region" description="Helical" evidence="13">
    <location>
        <begin position="171"/>
        <end position="191"/>
    </location>
</feature>
<feature type="domain" description="FtsX extracellular" evidence="15">
    <location>
        <begin position="61"/>
        <end position="150"/>
    </location>
</feature>
<comment type="subcellular location">
    <subcellularLocation>
        <location evidence="1">Cell inner membrane</location>
        <topology evidence="1">Multi-pass membrane protein</topology>
    </subcellularLocation>
</comment>
<dbReference type="InterPro" id="IPR003838">
    <property type="entry name" value="ABC3_permease_C"/>
</dbReference>
<proteinExistence type="inferred from homology"/>
<comment type="subunit">
    <text evidence="3">Forms a membrane-associated complex with FtsE.</text>
</comment>
<evidence type="ECO:0000256" key="4">
    <source>
        <dbReference type="ARBA" id="ARBA00021907"/>
    </source>
</evidence>
<evidence type="ECO:0000256" key="2">
    <source>
        <dbReference type="ARBA" id="ARBA00007379"/>
    </source>
</evidence>
<sequence>MNGFSTQMSALRQALRQMYRAPLSTLLNTLVIGIALSLPLGLYTLLHNAARLGGNLPQQNRITLYLKQDIDQVEHTLKNRFAQFPGVAKVDIVSRDQALSDMKQRGLGDVLDALPGNPFPNVVHLTPNTADNKTLDALLAQLKTEPTVEHLIYDAEWTRRLAAAIQFGERFAWMLATTLATALVILTGNAIRMQVLTRREEIEITKLIGGTNQFIRRPFVYFGLLQGTLGGAVGCGIVALAVSRFQPSVIEIAQSYGSTFTLSMPPSLHLIMSIVLTALLCWAGAVWSVNRFLGQLNPT</sequence>
<comment type="caution">
    <text evidence="16">The sequence shown here is derived from an EMBL/GenBank/DDBJ whole genome shotgun (WGS) entry which is preliminary data.</text>
</comment>
<feature type="domain" description="ABC3 transporter permease C-terminal" evidence="14">
    <location>
        <begin position="174"/>
        <end position="293"/>
    </location>
</feature>
<keyword evidence="11 12" id="KW-0131">Cell cycle</keyword>
<evidence type="ECO:0000256" key="5">
    <source>
        <dbReference type="ARBA" id="ARBA00022475"/>
    </source>
</evidence>
<dbReference type="PIRSF" id="PIRSF003097">
    <property type="entry name" value="FtsX"/>
    <property type="match status" value="1"/>
</dbReference>
<accession>A0A840MMG3</accession>
<evidence type="ECO:0000256" key="10">
    <source>
        <dbReference type="ARBA" id="ARBA00023136"/>
    </source>
</evidence>
<keyword evidence="10 12" id="KW-0472">Membrane</keyword>
<evidence type="ECO:0000313" key="17">
    <source>
        <dbReference type="Proteomes" id="UP000575898"/>
    </source>
</evidence>
<keyword evidence="6 12" id="KW-0997">Cell inner membrane</keyword>
<dbReference type="Pfam" id="PF02687">
    <property type="entry name" value="FtsX"/>
    <property type="match status" value="1"/>
</dbReference>
<evidence type="ECO:0000256" key="7">
    <source>
        <dbReference type="ARBA" id="ARBA00022618"/>
    </source>
</evidence>
<dbReference type="InterPro" id="IPR040690">
    <property type="entry name" value="FtsX_ECD"/>
</dbReference>
<keyword evidence="17" id="KW-1185">Reference proteome</keyword>
<dbReference type="RefSeq" id="WP_184035100.1">
    <property type="nucleotide sequence ID" value="NZ_JACHHY010000003.1"/>
</dbReference>
<evidence type="ECO:0000256" key="13">
    <source>
        <dbReference type="SAM" id="Phobius"/>
    </source>
</evidence>
<keyword evidence="5 12" id="KW-1003">Cell membrane</keyword>
<organism evidence="16 17">
    <name type="scientific">Chitinivorax tropicus</name>
    <dbReference type="NCBI Taxonomy" id="714531"/>
    <lineage>
        <taxon>Bacteria</taxon>
        <taxon>Pseudomonadati</taxon>
        <taxon>Pseudomonadota</taxon>
        <taxon>Betaproteobacteria</taxon>
        <taxon>Chitinivorax</taxon>
    </lineage>
</organism>
<evidence type="ECO:0000259" key="15">
    <source>
        <dbReference type="Pfam" id="PF18075"/>
    </source>
</evidence>
<evidence type="ECO:0000256" key="8">
    <source>
        <dbReference type="ARBA" id="ARBA00022692"/>
    </source>
</evidence>